<dbReference type="AlphaFoldDB" id="A0AAD5WQG4"/>
<feature type="compositionally biased region" description="Polar residues" evidence="1">
    <location>
        <begin position="311"/>
        <end position="328"/>
    </location>
</feature>
<name>A0AAD5WQG4_9PEZI</name>
<evidence type="ECO:0000313" key="3">
    <source>
        <dbReference type="Proteomes" id="UP001201980"/>
    </source>
</evidence>
<gene>
    <name evidence="2" type="ORF">MKZ38_005150</name>
</gene>
<keyword evidence="3" id="KW-1185">Reference proteome</keyword>
<feature type="region of interest" description="Disordered" evidence="1">
    <location>
        <begin position="592"/>
        <end position="669"/>
    </location>
</feature>
<feature type="region of interest" description="Disordered" evidence="1">
    <location>
        <begin position="1"/>
        <end position="87"/>
    </location>
</feature>
<feature type="region of interest" description="Disordered" evidence="1">
    <location>
        <begin position="311"/>
        <end position="389"/>
    </location>
</feature>
<accession>A0AAD5WQG4</accession>
<dbReference type="EMBL" id="JAKWBI020000309">
    <property type="protein sequence ID" value="KAJ2896851.1"/>
    <property type="molecule type" value="Genomic_DNA"/>
</dbReference>
<organism evidence="2 3">
    <name type="scientific">Zalerion maritima</name>
    <dbReference type="NCBI Taxonomy" id="339359"/>
    <lineage>
        <taxon>Eukaryota</taxon>
        <taxon>Fungi</taxon>
        <taxon>Dikarya</taxon>
        <taxon>Ascomycota</taxon>
        <taxon>Pezizomycotina</taxon>
        <taxon>Sordariomycetes</taxon>
        <taxon>Lulworthiomycetidae</taxon>
        <taxon>Lulworthiales</taxon>
        <taxon>Lulworthiaceae</taxon>
        <taxon>Zalerion</taxon>
    </lineage>
</organism>
<comment type="caution">
    <text evidence="2">The sequence shown here is derived from an EMBL/GenBank/DDBJ whole genome shotgun (WGS) entry which is preliminary data.</text>
</comment>
<feature type="region of interest" description="Disordered" evidence="1">
    <location>
        <begin position="228"/>
        <end position="270"/>
    </location>
</feature>
<evidence type="ECO:0000313" key="2">
    <source>
        <dbReference type="EMBL" id="KAJ2896851.1"/>
    </source>
</evidence>
<feature type="compositionally biased region" description="Gly residues" evidence="1">
    <location>
        <begin position="374"/>
        <end position="385"/>
    </location>
</feature>
<feature type="compositionally biased region" description="Polar residues" evidence="1">
    <location>
        <begin position="628"/>
        <end position="641"/>
    </location>
</feature>
<proteinExistence type="predicted"/>
<reference evidence="2" key="1">
    <citation type="submission" date="2022-07" db="EMBL/GenBank/DDBJ databases">
        <title>Draft genome sequence of Zalerion maritima ATCC 34329, a (micro)plastics degrading marine fungus.</title>
        <authorList>
            <person name="Paco A."/>
            <person name="Goncalves M.F.M."/>
            <person name="Rocha-Santos T.A.P."/>
            <person name="Alves A."/>
        </authorList>
    </citation>
    <scope>NUCLEOTIDE SEQUENCE</scope>
    <source>
        <strain evidence="2">ATCC 34329</strain>
    </source>
</reference>
<sequence length="742" mass="81401">MNSLLQDSNAPEVRVDPPKPAQRGPMSEAASTVQSTFESDGTTLTGSSGKPRDLCHSSLEACSPPLSMPTVSGVPPPSTWKRDDLIPPSSHLSLSHLSLLGDEASNNRPRDAGGQTLSDFLNSRKSHHVGPWNPTRVLAKALGTQPEHSERLLGVLPAAPKTGRSALSDASTFTLCPDVPHSLSDDNLKMVPNADLHSKPRDTAPQRWFDELFDSCDVETTQYGVHQGCLPDNEVSRSEVKGDGNQAVKTSSPSPKSTAEPKLQMGDKPPSLVTQHTILANPPLSRPGYPRFRQVAVAKIYVELQHWLPRPNTSVFQDDGASSTSSVESDVEMKDCPCNKEKNSQTSDNPQQSSVAETSSALDPRPPTTSLSSGSGGISNKGGDGCGRKRRRARKYCPLGPEKIQFRYACPYQAYLSIRGCFPISAKRNPLGGCDSIPRIKHHLRRCHSISHRCQRCWISFDTTDQASQHQSREQCEILDQPEYEIFMSSDQEETVRQRTPKFASDLDVWWQLFGLLLPELEGSDVYNRQNWPLLPYYDPYGGLLAIPPITVNASQSLAPNLHSTGGDGTGNSDSQSFHLPSILMAPDIPMYQQLPEHPSPTGAESRATSNSNSSGSSNIITPPPVTAQENTTPFASTPSPFVTRDSMPPPPPQSHETRQQQALERARKRAIDAEDEAFRRRNAQNGAAGDISDILKMQDDILASQDMPDEAHEAFSRLYDRLKDVKDNLLNWNKYDLGEIK</sequence>
<feature type="compositionally biased region" description="Polar residues" evidence="1">
    <location>
        <begin position="29"/>
        <end position="48"/>
    </location>
</feature>
<dbReference type="Proteomes" id="UP001201980">
    <property type="component" value="Unassembled WGS sequence"/>
</dbReference>
<feature type="compositionally biased region" description="Basic and acidic residues" evidence="1">
    <location>
        <begin position="331"/>
        <end position="343"/>
    </location>
</feature>
<feature type="compositionally biased region" description="Polar residues" evidence="1">
    <location>
        <begin position="344"/>
        <end position="361"/>
    </location>
</feature>
<feature type="compositionally biased region" description="Polar residues" evidence="1">
    <location>
        <begin position="247"/>
        <end position="257"/>
    </location>
</feature>
<protein>
    <submittedName>
        <fullName evidence="2">Uncharacterized protein</fullName>
    </submittedName>
</protein>
<evidence type="ECO:0000256" key="1">
    <source>
        <dbReference type="SAM" id="MobiDB-lite"/>
    </source>
</evidence>
<feature type="compositionally biased region" description="Low complexity" evidence="1">
    <location>
        <begin position="610"/>
        <end position="619"/>
    </location>
</feature>